<organism evidence="2 3">
    <name type="scientific">Micromonospora antibiotica</name>
    <dbReference type="NCBI Taxonomy" id="2807623"/>
    <lineage>
        <taxon>Bacteria</taxon>
        <taxon>Bacillati</taxon>
        <taxon>Actinomycetota</taxon>
        <taxon>Actinomycetes</taxon>
        <taxon>Micromonosporales</taxon>
        <taxon>Micromonosporaceae</taxon>
        <taxon>Micromonospora</taxon>
    </lineage>
</organism>
<evidence type="ECO:0000259" key="1">
    <source>
        <dbReference type="Pfam" id="PF18395"/>
    </source>
</evidence>
<dbReference type="InterPro" id="IPR041372">
    <property type="entry name" value="Cas3_C"/>
</dbReference>
<gene>
    <name evidence="2" type="ORF">JQN83_26150</name>
</gene>
<sequence length="131" mass="14015">MHDQGESWPLDDWIDVVVLRDENGRTVPVTGQIPVDLADTKPPHPESLSELLDSTVRVAAGEGNLSVVLDTLRVIPVPAVFAASPWLVDSRPVVVRNGIGALGSLSVRYSDSAGLRISGPETDLEHDDQDG</sequence>
<dbReference type="Pfam" id="PF18395">
    <property type="entry name" value="Cas3_C"/>
    <property type="match status" value="1"/>
</dbReference>
<evidence type="ECO:0000313" key="3">
    <source>
        <dbReference type="Proteomes" id="UP000671399"/>
    </source>
</evidence>
<comment type="caution">
    <text evidence="2">The sequence shown here is derived from an EMBL/GenBank/DDBJ whole genome shotgun (WGS) entry which is preliminary data.</text>
</comment>
<accession>A0ABS3VF67</accession>
<protein>
    <recommendedName>
        <fullName evidence="1">Cas3 C-terminal domain-containing protein</fullName>
    </recommendedName>
</protein>
<keyword evidence="3" id="KW-1185">Reference proteome</keyword>
<proteinExistence type="predicted"/>
<evidence type="ECO:0000313" key="2">
    <source>
        <dbReference type="EMBL" id="MBO4164271.1"/>
    </source>
</evidence>
<feature type="domain" description="Cas3 C-terminal" evidence="1">
    <location>
        <begin position="12"/>
        <end position="115"/>
    </location>
</feature>
<reference evidence="2 3" key="1">
    <citation type="submission" date="2021-03" db="EMBL/GenBank/DDBJ databases">
        <authorList>
            <person name="Lee D.-H."/>
        </authorList>
    </citation>
    <scope>NUCLEOTIDE SEQUENCE [LARGE SCALE GENOMIC DNA]</scope>
    <source>
        <strain evidence="2 3">MMS20-R2-23</strain>
    </source>
</reference>
<dbReference type="RefSeq" id="WP_208569802.1">
    <property type="nucleotide sequence ID" value="NZ_JAGFWR010000022.1"/>
</dbReference>
<dbReference type="EMBL" id="JAGFWR010000022">
    <property type="protein sequence ID" value="MBO4164271.1"/>
    <property type="molecule type" value="Genomic_DNA"/>
</dbReference>
<dbReference type="Proteomes" id="UP000671399">
    <property type="component" value="Unassembled WGS sequence"/>
</dbReference>
<name>A0ABS3VF67_9ACTN</name>